<comment type="catalytic activity">
    <reaction evidence="1 9">
        <text>UDP-alpha-D-glucose = UDP-alpha-D-galactose</text>
        <dbReference type="Rhea" id="RHEA:22168"/>
        <dbReference type="ChEBI" id="CHEBI:58885"/>
        <dbReference type="ChEBI" id="CHEBI:66914"/>
        <dbReference type="EC" id="5.1.3.2"/>
    </reaction>
</comment>
<dbReference type="GO" id="GO:0005829">
    <property type="term" value="C:cytosol"/>
    <property type="evidence" value="ECO:0007669"/>
    <property type="project" value="TreeGrafter"/>
</dbReference>
<evidence type="ECO:0000256" key="5">
    <source>
        <dbReference type="ARBA" id="ARBA00013189"/>
    </source>
</evidence>
<comment type="caution">
    <text evidence="11">The sequence shown here is derived from an EMBL/GenBank/DDBJ whole genome shotgun (WGS) entry which is preliminary data.</text>
</comment>
<dbReference type="PRINTS" id="PR01713">
    <property type="entry name" value="NUCEPIMERASE"/>
</dbReference>
<reference evidence="11 12" key="1">
    <citation type="submission" date="2018-04" db="EMBL/GenBank/DDBJ databases">
        <title>Genomic Encyclopedia of Type Strains, Phase IV (KMG-IV): sequencing the most valuable type-strain genomes for metagenomic binning, comparative biology and taxonomic classification.</title>
        <authorList>
            <person name="Goeker M."/>
        </authorList>
    </citation>
    <scope>NUCLEOTIDE SEQUENCE [LARGE SCALE GENOMIC DNA]</scope>
    <source>
        <strain evidence="11 12">DSM 28520</strain>
    </source>
</reference>
<dbReference type="GeneID" id="94550199"/>
<dbReference type="GO" id="GO:0006012">
    <property type="term" value="P:galactose metabolic process"/>
    <property type="evidence" value="ECO:0007669"/>
    <property type="project" value="UniProtKB-UniPathway"/>
</dbReference>
<comment type="pathway">
    <text evidence="3 9">Carbohydrate metabolism; galactose metabolism.</text>
</comment>
<dbReference type="CDD" id="cd05247">
    <property type="entry name" value="UDP_G4E_1_SDR_e"/>
    <property type="match status" value="1"/>
</dbReference>
<dbReference type="EMBL" id="QEKY01000003">
    <property type="protein sequence ID" value="PVZ13441.1"/>
    <property type="molecule type" value="Genomic_DNA"/>
</dbReference>
<evidence type="ECO:0000313" key="12">
    <source>
        <dbReference type="Proteomes" id="UP000245462"/>
    </source>
</evidence>
<feature type="domain" description="NAD(P)-binding" evidence="10">
    <location>
        <begin position="6"/>
        <end position="327"/>
    </location>
</feature>
<evidence type="ECO:0000256" key="4">
    <source>
        <dbReference type="ARBA" id="ARBA00007637"/>
    </source>
</evidence>
<dbReference type="UniPathway" id="UPA00214"/>
<dbReference type="Gene3D" id="3.40.50.720">
    <property type="entry name" value="NAD(P)-binding Rossmann-like Domain"/>
    <property type="match status" value="1"/>
</dbReference>
<dbReference type="EC" id="5.1.3.2" evidence="5 9"/>
<organism evidence="11 12">
    <name type="scientific">Porphyromonas loveana</name>
    <dbReference type="NCBI Taxonomy" id="1884669"/>
    <lineage>
        <taxon>Bacteria</taxon>
        <taxon>Pseudomonadati</taxon>
        <taxon>Bacteroidota</taxon>
        <taxon>Bacteroidia</taxon>
        <taxon>Bacteroidales</taxon>
        <taxon>Porphyromonadaceae</taxon>
        <taxon>Porphyromonas</taxon>
    </lineage>
</organism>
<dbReference type="Pfam" id="PF16363">
    <property type="entry name" value="GDP_Man_Dehyd"/>
    <property type="match status" value="1"/>
</dbReference>
<dbReference type="Gene3D" id="3.90.25.10">
    <property type="entry name" value="UDP-galactose 4-epimerase, domain 1"/>
    <property type="match status" value="1"/>
</dbReference>
<keyword evidence="12" id="KW-1185">Reference proteome</keyword>
<keyword evidence="7 9" id="KW-0520">NAD</keyword>
<protein>
    <recommendedName>
        <fullName evidence="6 9">UDP-glucose 4-epimerase</fullName>
        <ecNumber evidence="5 9">5.1.3.2</ecNumber>
    </recommendedName>
</protein>
<keyword evidence="8 9" id="KW-0413">Isomerase</keyword>
<evidence type="ECO:0000256" key="1">
    <source>
        <dbReference type="ARBA" id="ARBA00000083"/>
    </source>
</evidence>
<dbReference type="GO" id="GO:0003978">
    <property type="term" value="F:UDP-glucose 4-epimerase activity"/>
    <property type="evidence" value="ECO:0007669"/>
    <property type="project" value="UniProtKB-UniRule"/>
</dbReference>
<dbReference type="AlphaFoldDB" id="A0A2U1FMM0"/>
<name>A0A2U1FMM0_9PORP</name>
<dbReference type="PANTHER" id="PTHR43725:SF47">
    <property type="entry name" value="UDP-GLUCOSE 4-EPIMERASE"/>
    <property type="match status" value="1"/>
</dbReference>
<proteinExistence type="inferred from homology"/>
<evidence type="ECO:0000313" key="11">
    <source>
        <dbReference type="EMBL" id="PVZ13441.1"/>
    </source>
</evidence>
<comment type="subunit">
    <text evidence="9">Homodimer.</text>
</comment>
<dbReference type="Proteomes" id="UP000245462">
    <property type="component" value="Unassembled WGS sequence"/>
</dbReference>
<dbReference type="InterPro" id="IPR036291">
    <property type="entry name" value="NAD(P)-bd_dom_sf"/>
</dbReference>
<dbReference type="PANTHER" id="PTHR43725">
    <property type="entry name" value="UDP-GLUCOSE 4-EPIMERASE"/>
    <property type="match status" value="1"/>
</dbReference>
<dbReference type="InterPro" id="IPR005886">
    <property type="entry name" value="UDP_G4E"/>
</dbReference>
<dbReference type="OrthoDB" id="9811743at2"/>
<dbReference type="SUPFAM" id="SSF51735">
    <property type="entry name" value="NAD(P)-binding Rossmann-fold domains"/>
    <property type="match status" value="1"/>
</dbReference>
<evidence type="ECO:0000256" key="2">
    <source>
        <dbReference type="ARBA" id="ARBA00001911"/>
    </source>
</evidence>
<dbReference type="InterPro" id="IPR016040">
    <property type="entry name" value="NAD(P)-bd_dom"/>
</dbReference>
<comment type="similarity">
    <text evidence="4 9">Belongs to the NAD(P)-dependent epimerase/dehydratase family.</text>
</comment>
<evidence type="ECO:0000256" key="3">
    <source>
        <dbReference type="ARBA" id="ARBA00004947"/>
    </source>
</evidence>
<sequence length="342" mass="37390">MKQTILVTGGTGYIGSHTTVELQQAGYHVVSVDNFSNSNAAVLDGIEKITGIRPDFYEADCNDMPAMEHIFASHPDIVGVIHFAASKAVGESVQKPLKYYRNNILSLLNLLELMARFGTRGIVFSSSCTVYGQPDVLPVTEDAPIQEAISPYGNTKQINEEIIRDAIHAGAGYKAILLRYFNPIGAHPSAHIGELPIGVPQNLIPYLTQTAAGIRAELSVFGDDYNTPDGSCIRDYIYVVDLAKAHVAAIRRMLCAETNSDALEVFNIGTGAGVSVLELINTFEKVTGVSVPHRIVGRREGDIEQVWADPRKANEVLGWKAEETLSNTLLSAWRWQQHLSDR</sequence>
<evidence type="ECO:0000256" key="7">
    <source>
        <dbReference type="ARBA" id="ARBA00023027"/>
    </source>
</evidence>
<evidence type="ECO:0000256" key="9">
    <source>
        <dbReference type="RuleBase" id="RU366046"/>
    </source>
</evidence>
<accession>A0A2U1FMM0</accession>
<evidence type="ECO:0000256" key="6">
    <source>
        <dbReference type="ARBA" id="ARBA00018569"/>
    </source>
</evidence>
<gene>
    <name evidence="11" type="ORF">C7382_103138</name>
</gene>
<dbReference type="RefSeq" id="WP_116678743.1">
    <property type="nucleotide sequence ID" value="NZ_JBGYUN010000165.1"/>
</dbReference>
<evidence type="ECO:0000256" key="8">
    <source>
        <dbReference type="ARBA" id="ARBA00023235"/>
    </source>
</evidence>
<comment type="cofactor">
    <cofactor evidence="2 9">
        <name>NAD(+)</name>
        <dbReference type="ChEBI" id="CHEBI:57540"/>
    </cofactor>
</comment>
<dbReference type="NCBIfam" id="TIGR01179">
    <property type="entry name" value="galE"/>
    <property type="match status" value="1"/>
</dbReference>
<keyword evidence="9" id="KW-0119">Carbohydrate metabolism</keyword>
<evidence type="ECO:0000259" key="10">
    <source>
        <dbReference type="Pfam" id="PF16363"/>
    </source>
</evidence>